<dbReference type="SUPFAM" id="SSF54928">
    <property type="entry name" value="RNA-binding domain, RBD"/>
    <property type="match status" value="1"/>
</dbReference>
<sequence>MDMDFWNLKIIRRLSEDYRDAECAIEKLDDTDLNGRRIPLVEDRRSGRGGRGQSGSSSSRRNHPLFLFYRLKNNKMT</sequence>
<organism evidence="2 3">
    <name type="scientific">Glossina palpalis gambiensis</name>
    <dbReference type="NCBI Taxonomy" id="67801"/>
    <lineage>
        <taxon>Eukaryota</taxon>
        <taxon>Metazoa</taxon>
        <taxon>Ecdysozoa</taxon>
        <taxon>Arthropoda</taxon>
        <taxon>Hexapoda</taxon>
        <taxon>Insecta</taxon>
        <taxon>Pterygota</taxon>
        <taxon>Neoptera</taxon>
        <taxon>Endopterygota</taxon>
        <taxon>Diptera</taxon>
        <taxon>Brachycera</taxon>
        <taxon>Muscomorpha</taxon>
        <taxon>Hippoboscoidea</taxon>
        <taxon>Glossinidae</taxon>
        <taxon>Glossina</taxon>
    </lineage>
</organism>
<dbReference type="STRING" id="67801.A0A1B0BT52"/>
<evidence type="ECO:0000256" key="1">
    <source>
        <dbReference type="SAM" id="MobiDB-lite"/>
    </source>
</evidence>
<evidence type="ECO:0000313" key="2">
    <source>
        <dbReference type="EnsemblMetazoa" id="GPPI039738-PA"/>
    </source>
</evidence>
<dbReference type="Proteomes" id="UP000092460">
    <property type="component" value="Unassembled WGS sequence"/>
</dbReference>
<protein>
    <submittedName>
        <fullName evidence="2">Uncharacterized protein</fullName>
    </submittedName>
</protein>
<dbReference type="AlphaFoldDB" id="A0A1B0BT52"/>
<reference evidence="3" key="1">
    <citation type="submission" date="2015-01" db="EMBL/GenBank/DDBJ databases">
        <authorList>
            <person name="Aksoy S."/>
            <person name="Warren W."/>
            <person name="Wilson R.K."/>
        </authorList>
    </citation>
    <scope>NUCLEOTIDE SEQUENCE [LARGE SCALE GENOMIC DNA]</scope>
    <source>
        <strain evidence="3">IAEA</strain>
    </source>
</reference>
<feature type="region of interest" description="Disordered" evidence="1">
    <location>
        <begin position="39"/>
        <end position="65"/>
    </location>
</feature>
<proteinExistence type="predicted"/>
<dbReference type="GO" id="GO:0003676">
    <property type="term" value="F:nucleic acid binding"/>
    <property type="evidence" value="ECO:0007669"/>
    <property type="project" value="InterPro"/>
</dbReference>
<dbReference type="EnsemblMetazoa" id="GPPI039738-RA">
    <property type="protein sequence ID" value="GPPI039738-PA"/>
    <property type="gene ID" value="GPPI039738"/>
</dbReference>
<accession>A0A1B0BT52</accession>
<evidence type="ECO:0000313" key="3">
    <source>
        <dbReference type="Proteomes" id="UP000092460"/>
    </source>
</evidence>
<name>A0A1B0BT52_9MUSC</name>
<reference evidence="2" key="2">
    <citation type="submission" date="2020-05" db="UniProtKB">
        <authorList>
            <consortium name="EnsemblMetazoa"/>
        </authorList>
    </citation>
    <scope>IDENTIFICATION</scope>
    <source>
        <strain evidence="2">IAEA</strain>
    </source>
</reference>
<dbReference type="EMBL" id="JXJN01020015">
    <property type="status" value="NOT_ANNOTATED_CDS"/>
    <property type="molecule type" value="Genomic_DNA"/>
</dbReference>
<keyword evidence="3" id="KW-1185">Reference proteome</keyword>
<dbReference type="InterPro" id="IPR035979">
    <property type="entry name" value="RBD_domain_sf"/>
</dbReference>
<dbReference type="VEuPathDB" id="VectorBase:GPPI039738"/>